<evidence type="ECO:0000313" key="1">
    <source>
        <dbReference type="EMBL" id="AAR31125.1"/>
    </source>
</evidence>
<protein>
    <submittedName>
        <fullName evidence="1">RE43111p</fullName>
    </submittedName>
</protein>
<dbReference type="EMBL" id="BT011054">
    <property type="protein sequence ID" value="AAR31125.1"/>
    <property type="molecule type" value="mRNA"/>
</dbReference>
<proteinExistence type="evidence at transcript level"/>
<accession>Q6NP74</accession>
<dbReference type="AlphaFoldDB" id="Q6NP74"/>
<sequence length="62" mass="7020">MVITWRKTGDWVPRQRILKVSTVVSPFAWAPSIDASGRYSTLATLLLVSVCLEALESYPYEF</sequence>
<organism evidence="1">
    <name type="scientific">Drosophila melanogaster</name>
    <name type="common">Fruit fly</name>
    <dbReference type="NCBI Taxonomy" id="7227"/>
    <lineage>
        <taxon>Eukaryota</taxon>
        <taxon>Metazoa</taxon>
        <taxon>Ecdysozoa</taxon>
        <taxon>Arthropoda</taxon>
        <taxon>Hexapoda</taxon>
        <taxon>Insecta</taxon>
        <taxon>Pterygota</taxon>
        <taxon>Neoptera</taxon>
        <taxon>Endopterygota</taxon>
        <taxon>Diptera</taxon>
        <taxon>Brachycera</taxon>
        <taxon>Muscomorpha</taxon>
        <taxon>Ephydroidea</taxon>
        <taxon>Drosophilidae</taxon>
        <taxon>Drosophila</taxon>
        <taxon>Sophophora</taxon>
    </lineage>
</organism>
<reference evidence="1" key="1">
    <citation type="submission" date="2003-12" db="EMBL/GenBank/DDBJ databases">
        <authorList>
            <person name="Stapleton M."/>
            <person name="Brokstein P."/>
            <person name="Hong L."/>
            <person name="Agbayani A."/>
            <person name="Carlson J."/>
            <person name="Champe M."/>
            <person name="Chavez C."/>
            <person name="Dorsett V."/>
            <person name="Dresnek D."/>
            <person name="Farfan D."/>
            <person name="Frise E."/>
            <person name="George R."/>
            <person name="Gonzalez M."/>
            <person name="Guarin H."/>
            <person name="Kronmiller B."/>
            <person name="Li P."/>
            <person name="Liao G."/>
            <person name="Miranda A."/>
            <person name="Mungall C.J."/>
            <person name="Nunoo J."/>
            <person name="Pacleb J."/>
            <person name="Paragas V."/>
            <person name="Park S."/>
            <person name="Patel S."/>
            <person name="Phouanenavong S."/>
            <person name="Wan K."/>
            <person name="Yu C."/>
            <person name="Lewis S.E."/>
            <person name="Rubin G.M."/>
            <person name="Celniker S."/>
        </authorList>
    </citation>
    <scope>NUCLEOTIDE SEQUENCE</scope>
    <source>
        <strain evidence="1">Berkeley</strain>
    </source>
</reference>
<name>Q6NP74_DROME</name>